<organism evidence="1">
    <name type="scientific">marine sediment metagenome</name>
    <dbReference type="NCBI Taxonomy" id="412755"/>
    <lineage>
        <taxon>unclassified sequences</taxon>
        <taxon>metagenomes</taxon>
        <taxon>ecological metagenomes</taxon>
    </lineage>
</organism>
<sequence length="63" mass="6650">MTGWHRSEAGRVARLAPGWEAGMTLLVVGTVAIDKVETPYGSREAELGGSAVYFSFAASCFSP</sequence>
<protein>
    <recommendedName>
        <fullName evidence="2">Sugar kinase</fullName>
    </recommendedName>
</protein>
<feature type="non-terminal residue" evidence="1">
    <location>
        <position position="63"/>
    </location>
</feature>
<name>X0YZ69_9ZZZZ</name>
<evidence type="ECO:0008006" key="2">
    <source>
        <dbReference type="Google" id="ProtNLM"/>
    </source>
</evidence>
<dbReference type="EMBL" id="BARS01056128">
    <property type="protein sequence ID" value="GAG51762.1"/>
    <property type="molecule type" value="Genomic_DNA"/>
</dbReference>
<dbReference type="AlphaFoldDB" id="X0YZ69"/>
<proteinExistence type="predicted"/>
<comment type="caution">
    <text evidence="1">The sequence shown here is derived from an EMBL/GenBank/DDBJ whole genome shotgun (WGS) entry which is preliminary data.</text>
</comment>
<reference evidence="1" key="1">
    <citation type="journal article" date="2014" name="Front. Microbiol.">
        <title>High frequency of phylogenetically diverse reductive dehalogenase-homologous genes in deep subseafloor sedimentary metagenomes.</title>
        <authorList>
            <person name="Kawai M."/>
            <person name="Futagami T."/>
            <person name="Toyoda A."/>
            <person name="Takaki Y."/>
            <person name="Nishi S."/>
            <person name="Hori S."/>
            <person name="Arai W."/>
            <person name="Tsubouchi T."/>
            <person name="Morono Y."/>
            <person name="Uchiyama I."/>
            <person name="Ito T."/>
            <person name="Fujiyama A."/>
            <person name="Inagaki F."/>
            <person name="Takami H."/>
        </authorList>
    </citation>
    <scope>NUCLEOTIDE SEQUENCE</scope>
    <source>
        <strain evidence="1">Expedition CK06-06</strain>
    </source>
</reference>
<accession>X0YZ69</accession>
<gene>
    <name evidence="1" type="ORF">S01H1_82747</name>
</gene>
<evidence type="ECO:0000313" key="1">
    <source>
        <dbReference type="EMBL" id="GAG51762.1"/>
    </source>
</evidence>